<reference evidence="2 3" key="1">
    <citation type="submission" date="2017-10" db="EMBL/GenBank/DDBJ databases">
        <title>The draft genome sequence of Lewinella nigricans NBRC 102662.</title>
        <authorList>
            <person name="Wang K."/>
        </authorList>
    </citation>
    <scope>NUCLEOTIDE SEQUENCE [LARGE SCALE GENOMIC DNA]</scope>
    <source>
        <strain evidence="2 3">NBRC 102662</strain>
    </source>
</reference>
<keyword evidence="3" id="KW-1185">Reference proteome</keyword>
<feature type="chain" id="PRO_5012226336" evidence="1">
    <location>
        <begin position="21"/>
        <end position="171"/>
    </location>
</feature>
<feature type="signal peptide" evidence="1">
    <location>
        <begin position="1"/>
        <end position="20"/>
    </location>
</feature>
<keyword evidence="1" id="KW-0732">Signal</keyword>
<sequence length="171" mass="19748">MLIKYLALFLLMTAFVQAQSEWPAYIPDRDFEWREGNCKIQLPDKRIYQKVEIDPRFGELDRNTFKARLSVLSDRLALEGGEEGVIKLKLFFPLEGAFCITGIGLQQIQINEDQRLTLLGELAAMGPFTPGQQQRDDFSCTALLYLYIKRSKIVDYRAKNFKFSDEPVEGR</sequence>
<dbReference type="EMBL" id="PDUD01000002">
    <property type="protein sequence ID" value="PHN08304.1"/>
    <property type="molecule type" value="Genomic_DNA"/>
</dbReference>
<gene>
    <name evidence="2" type="ORF">CRP01_02990</name>
</gene>
<evidence type="ECO:0000256" key="1">
    <source>
        <dbReference type="SAM" id="SignalP"/>
    </source>
</evidence>
<dbReference type="AlphaFoldDB" id="A0A2D0NII4"/>
<dbReference type="Proteomes" id="UP000223913">
    <property type="component" value="Unassembled WGS sequence"/>
</dbReference>
<evidence type="ECO:0000313" key="2">
    <source>
        <dbReference type="EMBL" id="PHN08304.1"/>
    </source>
</evidence>
<name>A0A2D0NII4_FLAN2</name>
<protein>
    <submittedName>
        <fullName evidence="2">Uncharacterized protein</fullName>
    </submittedName>
</protein>
<accession>A0A2D0NII4</accession>
<dbReference type="RefSeq" id="WP_099148506.1">
    <property type="nucleotide sequence ID" value="NZ_PDUD01000002.1"/>
</dbReference>
<proteinExistence type="predicted"/>
<evidence type="ECO:0000313" key="3">
    <source>
        <dbReference type="Proteomes" id="UP000223913"/>
    </source>
</evidence>
<organism evidence="2 3">
    <name type="scientific">Flavilitoribacter nigricans (strain ATCC 23147 / DSM 23189 / NBRC 102662 / NCIMB 1420 / SS-2)</name>
    <name type="common">Lewinella nigricans</name>
    <dbReference type="NCBI Taxonomy" id="1122177"/>
    <lineage>
        <taxon>Bacteria</taxon>
        <taxon>Pseudomonadati</taxon>
        <taxon>Bacteroidota</taxon>
        <taxon>Saprospiria</taxon>
        <taxon>Saprospirales</taxon>
        <taxon>Lewinellaceae</taxon>
        <taxon>Flavilitoribacter</taxon>
    </lineage>
</organism>
<comment type="caution">
    <text evidence="2">The sequence shown here is derived from an EMBL/GenBank/DDBJ whole genome shotgun (WGS) entry which is preliminary data.</text>
</comment>